<dbReference type="PANTHER" id="PTHR36974">
    <property type="entry name" value="MEMBRANE PROTEIN-RELATED"/>
    <property type="match status" value="1"/>
</dbReference>
<organism evidence="2 3">
    <name type="scientific">Tsukamurella pulmonis</name>
    <dbReference type="NCBI Taxonomy" id="47312"/>
    <lineage>
        <taxon>Bacteria</taxon>
        <taxon>Bacillati</taxon>
        <taxon>Actinomycetota</taxon>
        <taxon>Actinomycetes</taxon>
        <taxon>Mycobacteriales</taxon>
        <taxon>Tsukamurellaceae</taxon>
        <taxon>Tsukamurella</taxon>
    </lineage>
</organism>
<dbReference type="RefSeq" id="WP_115391328.1">
    <property type="nucleotide sequence ID" value="NZ_FNLF01000002.1"/>
</dbReference>
<name>A0A1H1GRJ1_9ACTN</name>
<dbReference type="EMBL" id="FNLF01000002">
    <property type="protein sequence ID" value="SDR15486.1"/>
    <property type="molecule type" value="Genomic_DNA"/>
</dbReference>
<dbReference type="Proteomes" id="UP000183053">
    <property type="component" value="Unassembled WGS sequence"/>
</dbReference>
<dbReference type="OrthoDB" id="3267646at2"/>
<keyword evidence="1" id="KW-0812">Transmembrane</keyword>
<evidence type="ECO:0000256" key="1">
    <source>
        <dbReference type="SAM" id="Phobius"/>
    </source>
</evidence>
<reference evidence="3" key="1">
    <citation type="submission" date="2016-10" db="EMBL/GenBank/DDBJ databases">
        <authorList>
            <person name="Varghese N."/>
            <person name="Submissions S."/>
        </authorList>
    </citation>
    <scope>NUCLEOTIDE SEQUENCE [LARGE SCALE GENOMIC DNA]</scope>
    <source>
        <strain evidence="3">DSM 44142</strain>
    </source>
</reference>
<keyword evidence="1" id="KW-0472">Membrane</keyword>
<protein>
    <submittedName>
        <fullName evidence="2">Uncharacterized membrane protein</fullName>
    </submittedName>
</protein>
<keyword evidence="1" id="KW-1133">Transmembrane helix</keyword>
<sequence length="135" mass="14279">MVSTDRPARRTDKLAGGMALSLAGMGVLHFIAPKPFDSIVPPNLPLGLAPRRATHLSGVAELTTAALLAAPRTRRLGGVAATALFAAVFPANVHMAQQWSDKPLPLKLGAYARLPLQVPMLVSAVKIARDRGERD</sequence>
<evidence type="ECO:0000313" key="2">
    <source>
        <dbReference type="EMBL" id="SDR15486.1"/>
    </source>
</evidence>
<gene>
    <name evidence="2" type="ORF">SAMN04489765_3498</name>
</gene>
<dbReference type="PANTHER" id="PTHR36974:SF1">
    <property type="entry name" value="DOXX FAMILY MEMBRANE PROTEIN"/>
    <property type="match status" value="1"/>
</dbReference>
<proteinExistence type="predicted"/>
<feature type="transmembrane region" description="Helical" evidence="1">
    <location>
        <begin position="14"/>
        <end position="32"/>
    </location>
</feature>
<evidence type="ECO:0000313" key="3">
    <source>
        <dbReference type="Proteomes" id="UP000183053"/>
    </source>
</evidence>
<keyword evidence="3" id="KW-1185">Reference proteome</keyword>
<accession>A0A1H1GRJ1</accession>
<dbReference type="AlphaFoldDB" id="A0A1H1GRJ1"/>